<feature type="compositionally biased region" description="Basic and acidic residues" evidence="1">
    <location>
        <begin position="106"/>
        <end position="120"/>
    </location>
</feature>
<reference evidence="2" key="2">
    <citation type="submission" date="2023-06" db="EMBL/GenBank/DDBJ databases">
        <authorList>
            <person name="Ma L."/>
            <person name="Liu K.-W."/>
            <person name="Li Z."/>
            <person name="Hsiao Y.-Y."/>
            <person name="Qi Y."/>
            <person name="Fu T."/>
            <person name="Tang G."/>
            <person name="Zhang D."/>
            <person name="Sun W.-H."/>
            <person name="Liu D.-K."/>
            <person name="Li Y."/>
            <person name="Chen G.-Z."/>
            <person name="Liu X.-D."/>
            <person name="Liao X.-Y."/>
            <person name="Jiang Y.-T."/>
            <person name="Yu X."/>
            <person name="Hao Y."/>
            <person name="Huang J."/>
            <person name="Zhao X.-W."/>
            <person name="Ke S."/>
            <person name="Chen Y.-Y."/>
            <person name="Wu W.-L."/>
            <person name="Hsu J.-L."/>
            <person name="Lin Y.-F."/>
            <person name="Huang M.-D."/>
            <person name="Li C.-Y."/>
            <person name="Huang L."/>
            <person name="Wang Z.-W."/>
            <person name="Zhao X."/>
            <person name="Zhong W.-Y."/>
            <person name="Peng D.-H."/>
            <person name="Ahmad S."/>
            <person name="Lan S."/>
            <person name="Zhang J.-S."/>
            <person name="Tsai W.-C."/>
            <person name="Van De Peer Y."/>
            <person name="Liu Z.-J."/>
        </authorList>
    </citation>
    <scope>NUCLEOTIDE SEQUENCE</scope>
    <source>
        <strain evidence="2">CP</strain>
        <tissue evidence="2">Leaves</tissue>
    </source>
</reference>
<name>A0AAV9D4S3_ACOCL</name>
<dbReference type="EMBL" id="JAUJYO010000015">
    <property type="protein sequence ID" value="KAK1296285.1"/>
    <property type="molecule type" value="Genomic_DNA"/>
</dbReference>
<evidence type="ECO:0000313" key="3">
    <source>
        <dbReference type="Proteomes" id="UP001180020"/>
    </source>
</evidence>
<comment type="caution">
    <text evidence="2">The sequence shown here is derived from an EMBL/GenBank/DDBJ whole genome shotgun (WGS) entry which is preliminary data.</text>
</comment>
<feature type="compositionally biased region" description="Low complexity" evidence="1">
    <location>
        <begin position="155"/>
        <end position="169"/>
    </location>
</feature>
<proteinExistence type="predicted"/>
<evidence type="ECO:0000256" key="1">
    <source>
        <dbReference type="SAM" id="MobiDB-lite"/>
    </source>
</evidence>
<keyword evidence="3" id="KW-1185">Reference proteome</keyword>
<dbReference type="Proteomes" id="UP001180020">
    <property type="component" value="Unassembled WGS sequence"/>
</dbReference>
<dbReference type="AlphaFoldDB" id="A0AAV9D4S3"/>
<sequence length="183" mass="18739">MTRSKAIVSRGKRPRVARGERSPSSSSSESDRPEVEAVGEDTGTTEVPPADIGMGDVGDLPSGAVPEVGGSMIGYTRKRRRGDQPVAVEGVVSGVGGPIEGATEGEGSRELARREATEARAEEEESRAMGAFAKFISGAGRVEGTGEARDEAGEAEGMGTGAAEAGVGAEAEEAMKADYEILL</sequence>
<feature type="region of interest" description="Disordered" evidence="1">
    <location>
        <begin position="1"/>
        <end position="127"/>
    </location>
</feature>
<protein>
    <submittedName>
        <fullName evidence="2">Uncharacterized protein</fullName>
    </submittedName>
</protein>
<organism evidence="2 3">
    <name type="scientific">Acorus calamus</name>
    <name type="common">Sweet flag</name>
    <dbReference type="NCBI Taxonomy" id="4465"/>
    <lineage>
        <taxon>Eukaryota</taxon>
        <taxon>Viridiplantae</taxon>
        <taxon>Streptophyta</taxon>
        <taxon>Embryophyta</taxon>
        <taxon>Tracheophyta</taxon>
        <taxon>Spermatophyta</taxon>
        <taxon>Magnoliopsida</taxon>
        <taxon>Liliopsida</taxon>
        <taxon>Acoraceae</taxon>
        <taxon>Acorus</taxon>
    </lineage>
</organism>
<feature type="region of interest" description="Disordered" evidence="1">
    <location>
        <begin position="142"/>
        <end position="169"/>
    </location>
</feature>
<reference evidence="2" key="1">
    <citation type="journal article" date="2023" name="Nat. Commun.">
        <title>Diploid and tetraploid genomes of Acorus and the evolution of monocots.</title>
        <authorList>
            <person name="Ma L."/>
            <person name="Liu K.W."/>
            <person name="Li Z."/>
            <person name="Hsiao Y.Y."/>
            <person name="Qi Y."/>
            <person name="Fu T."/>
            <person name="Tang G.D."/>
            <person name="Zhang D."/>
            <person name="Sun W.H."/>
            <person name="Liu D.K."/>
            <person name="Li Y."/>
            <person name="Chen G.Z."/>
            <person name="Liu X.D."/>
            <person name="Liao X.Y."/>
            <person name="Jiang Y.T."/>
            <person name="Yu X."/>
            <person name="Hao Y."/>
            <person name="Huang J."/>
            <person name="Zhao X.W."/>
            <person name="Ke S."/>
            <person name="Chen Y.Y."/>
            <person name="Wu W.L."/>
            <person name="Hsu J.L."/>
            <person name="Lin Y.F."/>
            <person name="Huang M.D."/>
            <person name="Li C.Y."/>
            <person name="Huang L."/>
            <person name="Wang Z.W."/>
            <person name="Zhao X."/>
            <person name="Zhong W.Y."/>
            <person name="Peng D.H."/>
            <person name="Ahmad S."/>
            <person name="Lan S."/>
            <person name="Zhang J.S."/>
            <person name="Tsai W.C."/>
            <person name="Van de Peer Y."/>
            <person name="Liu Z.J."/>
        </authorList>
    </citation>
    <scope>NUCLEOTIDE SEQUENCE</scope>
    <source>
        <strain evidence="2">CP</strain>
    </source>
</reference>
<gene>
    <name evidence="2" type="ORF">QJS10_CPB15g00867</name>
</gene>
<evidence type="ECO:0000313" key="2">
    <source>
        <dbReference type="EMBL" id="KAK1296285.1"/>
    </source>
</evidence>
<accession>A0AAV9D4S3</accession>